<evidence type="ECO:0000313" key="3">
    <source>
        <dbReference type="Proteomes" id="UP001457282"/>
    </source>
</evidence>
<accession>A0AAW1WSV9</accession>
<dbReference type="EMBL" id="JBEDUW010000005">
    <property type="protein sequence ID" value="KAK9926741.1"/>
    <property type="molecule type" value="Genomic_DNA"/>
</dbReference>
<feature type="region of interest" description="Disordered" evidence="1">
    <location>
        <begin position="25"/>
        <end position="56"/>
    </location>
</feature>
<sequence>MSQMRSIILMGSKHEMKFASSVYSTRPFSNNSTSSSSSGIAAPELKQPPPTNEKTMPVLKVIERLLLVRNGDGDDDSVPCKESIVSWNKTFKTSVELASKERFLALDDNRAFKEHDRQYQEHKPFPWKLAVRGNKHF</sequence>
<comment type="caution">
    <text evidence="2">The sequence shown here is derived from an EMBL/GenBank/DDBJ whole genome shotgun (WGS) entry which is preliminary data.</text>
</comment>
<protein>
    <submittedName>
        <fullName evidence="2">Uncharacterized protein</fullName>
    </submittedName>
</protein>
<evidence type="ECO:0000313" key="2">
    <source>
        <dbReference type="EMBL" id="KAK9926741.1"/>
    </source>
</evidence>
<name>A0AAW1WSV9_RUBAR</name>
<proteinExistence type="predicted"/>
<evidence type="ECO:0000256" key="1">
    <source>
        <dbReference type="SAM" id="MobiDB-lite"/>
    </source>
</evidence>
<feature type="compositionally biased region" description="Low complexity" evidence="1">
    <location>
        <begin position="29"/>
        <end position="38"/>
    </location>
</feature>
<dbReference type="Proteomes" id="UP001457282">
    <property type="component" value="Unassembled WGS sequence"/>
</dbReference>
<keyword evidence="3" id="KW-1185">Reference proteome</keyword>
<gene>
    <name evidence="2" type="ORF">M0R45_023954</name>
</gene>
<reference evidence="2 3" key="1">
    <citation type="journal article" date="2023" name="G3 (Bethesda)">
        <title>A chromosome-length genome assembly and annotation of blackberry (Rubus argutus, cv. 'Hillquist').</title>
        <authorList>
            <person name="Bruna T."/>
            <person name="Aryal R."/>
            <person name="Dudchenko O."/>
            <person name="Sargent D.J."/>
            <person name="Mead D."/>
            <person name="Buti M."/>
            <person name="Cavallini A."/>
            <person name="Hytonen T."/>
            <person name="Andres J."/>
            <person name="Pham M."/>
            <person name="Weisz D."/>
            <person name="Mascagni F."/>
            <person name="Usai G."/>
            <person name="Natali L."/>
            <person name="Bassil N."/>
            <person name="Fernandez G.E."/>
            <person name="Lomsadze A."/>
            <person name="Armour M."/>
            <person name="Olukolu B."/>
            <person name="Poorten T."/>
            <person name="Britton C."/>
            <person name="Davik J."/>
            <person name="Ashrafi H."/>
            <person name="Aiden E.L."/>
            <person name="Borodovsky M."/>
            <person name="Worthington M."/>
        </authorList>
    </citation>
    <scope>NUCLEOTIDE SEQUENCE [LARGE SCALE GENOMIC DNA]</scope>
    <source>
        <strain evidence="2">PI 553951</strain>
    </source>
</reference>
<dbReference type="AlphaFoldDB" id="A0AAW1WSV9"/>
<organism evidence="2 3">
    <name type="scientific">Rubus argutus</name>
    <name type="common">Southern blackberry</name>
    <dbReference type="NCBI Taxonomy" id="59490"/>
    <lineage>
        <taxon>Eukaryota</taxon>
        <taxon>Viridiplantae</taxon>
        <taxon>Streptophyta</taxon>
        <taxon>Embryophyta</taxon>
        <taxon>Tracheophyta</taxon>
        <taxon>Spermatophyta</taxon>
        <taxon>Magnoliopsida</taxon>
        <taxon>eudicotyledons</taxon>
        <taxon>Gunneridae</taxon>
        <taxon>Pentapetalae</taxon>
        <taxon>rosids</taxon>
        <taxon>fabids</taxon>
        <taxon>Rosales</taxon>
        <taxon>Rosaceae</taxon>
        <taxon>Rosoideae</taxon>
        <taxon>Rosoideae incertae sedis</taxon>
        <taxon>Rubus</taxon>
    </lineage>
</organism>